<dbReference type="AlphaFoldDB" id="A0A978VS15"/>
<organism evidence="2 3">
    <name type="scientific">Ziziphus jujuba var. spinosa</name>
    <dbReference type="NCBI Taxonomy" id="714518"/>
    <lineage>
        <taxon>Eukaryota</taxon>
        <taxon>Viridiplantae</taxon>
        <taxon>Streptophyta</taxon>
        <taxon>Embryophyta</taxon>
        <taxon>Tracheophyta</taxon>
        <taxon>Spermatophyta</taxon>
        <taxon>Magnoliopsida</taxon>
        <taxon>eudicotyledons</taxon>
        <taxon>Gunneridae</taxon>
        <taxon>Pentapetalae</taxon>
        <taxon>rosids</taxon>
        <taxon>fabids</taxon>
        <taxon>Rosales</taxon>
        <taxon>Rhamnaceae</taxon>
        <taxon>Paliureae</taxon>
        <taxon>Ziziphus</taxon>
    </lineage>
</organism>
<protein>
    <submittedName>
        <fullName evidence="2">Uncharacterized protein</fullName>
    </submittedName>
</protein>
<feature type="region of interest" description="Disordered" evidence="1">
    <location>
        <begin position="592"/>
        <end position="611"/>
    </location>
</feature>
<evidence type="ECO:0000313" key="3">
    <source>
        <dbReference type="Proteomes" id="UP000813462"/>
    </source>
</evidence>
<gene>
    <name evidence="2" type="ORF">FEM48_Zijuj03G0189200</name>
</gene>
<evidence type="ECO:0000313" key="2">
    <source>
        <dbReference type="EMBL" id="KAH7538340.1"/>
    </source>
</evidence>
<feature type="compositionally biased region" description="Polar residues" evidence="1">
    <location>
        <begin position="602"/>
        <end position="611"/>
    </location>
</feature>
<comment type="caution">
    <text evidence="2">The sequence shown here is derived from an EMBL/GenBank/DDBJ whole genome shotgun (WGS) entry which is preliminary data.</text>
</comment>
<feature type="compositionally biased region" description="Polar residues" evidence="1">
    <location>
        <begin position="894"/>
        <end position="912"/>
    </location>
</feature>
<dbReference type="EMBL" id="JAEACU010000003">
    <property type="protein sequence ID" value="KAH7538340.1"/>
    <property type="molecule type" value="Genomic_DNA"/>
</dbReference>
<evidence type="ECO:0000256" key="1">
    <source>
        <dbReference type="SAM" id="MobiDB-lite"/>
    </source>
</evidence>
<sequence>MMGFGAYGNGGSYSSSSSSNLSASAPPFTVDRSIPKTPSNPLVDLTEPSYAAPLNSSLHNWLPTVSPTSASKLFSNPSLEFSSVPSTNAYKYGGLRNAESSNSHLPPLNTVAPAATNAFTYGQCSDSVGTGYVEAEPYYPSFLSPAMRNDSSLVIPDQTTYDWLSSSNVPALDGSFHNDYSQRQSGSKYVSQWGGLWNGLAEWDQGKLQEIDGSACSKGADSPASSVYRNYMNQDAHALKSLNTCAEVTHGISMLGGPVNSGKLEGKSFLGQDPNFIPVDYSRSLLESPAGFPETHHESLSLEFLPSSRNSQIPFGTLHEKKDLRQNDASLNDSISISKSSPAPVVRPPVLVPTSLALNAAPVETVNLGSDAETDLHRSNSFNIKEIHSPMVSECKVLFDPSQLSIHLERNNPVSWELPLTKTREIVNKESINNDSLNHILKAKSGLQISDLTVDGFNLDLNIIDTINSIEDSSETVDQYNPSVDSPCWKGSSLSRFSPFEAPAVLPQQMKNLDNSLNVQAKKVSSLSPDNKVFSQKPSETMMYHESGCSENSSTFPMNIRSVANSVFEDNISDDTVKNSYHLETRCGKEFQHSDDAHGHGSRSSCSDLKHSPITQQGLEDELVSENNNGTLEHDSSPLHFHEAVETVPSVPVEDAGTNLTKSNGEQPTLTTNVPGLVNKMCSLSELLLLHCTNGLCELKQKDLEAVKSVINNLSMCMSKNVEQGTLIHDSTSSQKNISESNEVHKVGFENSWEQDKSFGYLGSRYNNADSISDGSQMTDIDFQDELDLLSDHQGNRHCVSGKKHDKKSYSCAVRDDLDMVKEEKMTQALKKVLSENFYDEEETESKTLLYKNLWLEAEATLCSINCKARFNRMKMEMEKSELLKSEDVCENTTVMKKPSGSSRSEVSSDPNTVDVFSPQDEEYLLKETQYSSMRNITSQADDVMARFHILRCRVENSDSLNAANLDEPSSSKIFPDPNKADKIPFEEQKAKGSLKSDGSIQESINFGTKNFTNDFEASVMDRFHILKSRDDNSSSICTEAQEVPEVVDLGYVGKRNHKPVIGRRLEEGRSDLKMDPIIQHNSGNSTEGKLTVKEFHLFVDEDPLVQSRSSSDRSGNQLLGGWDWEHVMKEELGGKNR</sequence>
<dbReference type="PANTHER" id="PTHR34361:SF2">
    <property type="entry name" value="OS08G0157800 PROTEIN"/>
    <property type="match status" value="1"/>
</dbReference>
<proteinExistence type="predicted"/>
<dbReference type="PANTHER" id="PTHR34361">
    <property type="entry name" value="OS08G0157800 PROTEIN"/>
    <property type="match status" value="1"/>
</dbReference>
<dbReference type="Proteomes" id="UP000813462">
    <property type="component" value="Unassembled WGS sequence"/>
</dbReference>
<feature type="region of interest" description="Disordered" evidence="1">
    <location>
        <begin position="894"/>
        <end position="914"/>
    </location>
</feature>
<name>A0A978VS15_ZIZJJ</name>
<feature type="region of interest" description="Disordered" evidence="1">
    <location>
        <begin position="24"/>
        <end position="44"/>
    </location>
</feature>
<reference evidence="2" key="1">
    <citation type="journal article" date="2021" name="Front. Plant Sci.">
        <title>Chromosome-Scale Genome Assembly for Chinese Sour Jujube and Insights Into Its Genome Evolution and Domestication Signature.</title>
        <authorList>
            <person name="Shen L.-Y."/>
            <person name="Luo H."/>
            <person name="Wang X.-L."/>
            <person name="Wang X.-M."/>
            <person name="Qiu X.-J."/>
            <person name="Liu H."/>
            <person name="Zhou S.-S."/>
            <person name="Jia K.-H."/>
            <person name="Nie S."/>
            <person name="Bao Y.-T."/>
            <person name="Zhang R.-G."/>
            <person name="Yun Q.-Z."/>
            <person name="Chai Y.-H."/>
            <person name="Lu J.-Y."/>
            <person name="Li Y."/>
            <person name="Zhao S.-W."/>
            <person name="Mao J.-F."/>
            <person name="Jia S.-G."/>
            <person name="Mao Y.-M."/>
        </authorList>
    </citation>
    <scope>NUCLEOTIDE SEQUENCE</scope>
    <source>
        <strain evidence="2">AT0</strain>
        <tissue evidence="2">Leaf</tissue>
    </source>
</reference>
<accession>A0A978VS15</accession>